<dbReference type="OrthoDB" id="301415at2759"/>
<keyword evidence="4" id="KW-0418">Kinase</keyword>
<dbReference type="Pfam" id="PF02816">
    <property type="entry name" value="Alpha_kinase"/>
    <property type="match status" value="1"/>
</dbReference>
<dbReference type="CDD" id="cd04515">
    <property type="entry name" value="Alpha_kinase"/>
    <property type="match status" value="1"/>
</dbReference>
<evidence type="ECO:0000256" key="1">
    <source>
        <dbReference type="ARBA" id="ARBA00022527"/>
    </source>
</evidence>
<dbReference type="InterPro" id="IPR051852">
    <property type="entry name" value="Alpha-type_PK"/>
</dbReference>
<dbReference type="Gene3D" id="3.20.200.10">
    <property type="entry name" value="MHCK/EF2 kinase"/>
    <property type="match status" value="1"/>
</dbReference>
<organism evidence="7 8">
    <name type="scientific">Patiria miniata</name>
    <name type="common">Bat star</name>
    <name type="synonym">Asterina miniata</name>
    <dbReference type="NCBI Taxonomy" id="46514"/>
    <lineage>
        <taxon>Eukaryota</taxon>
        <taxon>Metazoa</taxon>
        <taxon>Echinodermata</taxon>
        <taxon>Eleutherozoa</taxon>
        <taxon>Asterozoa</taxon>
        <taxon>Asteroidea</taxon>
        <taxon>Valvatacea</taxon>
        <taxon>Valvatida</taxon>
        <taxon>Asterinidae</taxon>
        <taxon>Patiria</taxon>
    </lineage>
</organism>
<dbReference type="PROSITE" id="PS51158">
    <property type="entry name" value="ALPHA_KINASE"/>
    <property type="match status" value="1"/>
</dbReference>
<name>A0A914AFR7_PATMI</name>
<keyword evidence="1" id="KW-0723">Serine/threonine-protein kinase</keyword>
<evidence type="ECO:0000256" key="3">
    <source>
        <dbReference type="ARBA" id="ARBA00022741"/>
    </source>
</evidence>
<dbReference type="GO" id="GO:0004674">
    <property type="term" value="F:protein serine/threonine kinase activity"/>
    <property type="evidence" value="ECO:0007669"/>
    <property type="project" value="UniProtKB-KW"/>
</dbReference>
<keyword evidence="5" id="KW-0067">ATP-binding</keyword>
<dbReference type="InterPro" id="IPR011009">
    <property type="entry name" value="Kinase-like_dom_sf"/>
</dbReference>
<accession>A0A914AFR7</accession>
<dbReference type="GeneID" id="119733064"/>
<keyword evidence="8" id="KW-1185">Reference proteome</keyword>
<protein>
    <recommendedName>
        <fullName evidence="6">Alpha-type protein kinase domain-containing protein</fullName>
    </recommendedName>
</protein>
<evidence type="ECO:0000313" key="8">
    <source>
        <dbReference type="Proteomes" id="UP000887568"/>
    </source>
</evidence>
<dbReference type="GO" id="GO:0005524">
    <property type="term" value="F:ATP binding"/>
    <property type="evidence" value="ECO:0007669"/>
    <property type="project" value="UniProtKB-KW"/>
</dbReference>
<keyword evidence="2" id="KW-0808">Transferase</keyword>
<dbReference type="AlphaFoldDB" id="A0A914AFR7"/>
<proteinExistence type="predicted"/>
<dbReference type="SUPFAM" id="SSF56112">
    <property type="entry name" value="Protein kinase-like (PK-like)"/>
    <property type="match status" value="1"/>
</dbReference>
<evidence type="ECO:0000313" key="7">
    <source>
        <dbReference type="EnsemblMetazoa" id="XP_038062573.1"/>
    </source>
</evidence>
<dbReference type="InterPro" id="IPR004166">
    <property type="entry name" value="a-kinase_dom"/>
</dbReference>
<evidence type="ECO:0000259" key="6">
    <source>
        <dbReference type="PROSITE" id="PS51158"/>
    </source>
</evidence>
<dbReference type="PANTHER" id="PTHR45992">
    <property type="entry name" value="EUKARYOTIC ELONGATION FACTOR 2 KINASE-RELATED"/>
    <property type="match status" value="1"/>
</dbReference>
<evidence type="ECO:0000256" key="4">
    <source>
        <dbReference type="ARBA" id="ARBA00022777"/>
    </source>
</evidence>
<feature type="domain" description="Alpha-type protein kinase" evidence="6">
    <location>
        <begin position="1"/>
        <end position="224"/>
    </location>
</feature>
<keyword evidence="3" id="KW-0547">Nucleotide-binding</keyword>
<dbReference type="EnsemblMetazoa" id="XM_038206645.1">
    <property type="protein sequence ID" value="XP_038062573.1"/>
    <property type="gene ID" value="LOC119733064"/>
</dbReference>
<reference evidence="7" key="1">
    <citation type="submission" date="2022-11" db="UniProtKB">
        <authorList>
            <consortium name="EnsemblMetazoa"/>
        </authorList>
    </citation>
    <scope>IDENTIFICATION</scope>
</reference>
<sequence length="287" mass="32648">MPVDQERMREKCVVKHFKEDYCARLQEDTWYAHKRTSMKAHEMAERFNVKHSDKGIPTIEVLIPIISKVKRIATHSTLRKKMSDRLSETGFGAKGEDAQTADAMVPEGTSVAIEHFIRGRFVQFSNNFGNVNPNENTLVPVAFSHFTYHESNGQILVTDLQGVYNQINNQNSYIFTDPAIHSIDNFRYLLDYYGSTDLGANGVLKFFQNHKCNHLCDGLIKPVLVKRSGYRQKDQVNDTVKLRGYSTNTCELPNVGLQAQPIQELHNNVAKTLALSGRHGELLHRSR</sequence>
<evidence type="ECO:0000256" key="2">
    <source>
        <dbReference type="ARBA" id="ARBA00022679"/>
    </source>
</evidence>
<dbReference type="Proteomes" id="UP000887568">
    <property type="component" value="Unplaced"/>
</dbReference>
<dbReference type="RefSeq" id="XP_038062573.1">
    <property type="nucleotide sequence ID" value="XM_038206645.1"/>
</dbReference>
<dbReference type="SMART" id="SM00811">
    <property type="entry name" value="Alpha_kinase"/>
    <property type="match status" value="1"/>
</dbReference>
<evidence type="ECO:0000256" key="5">
    <source>
        <dbReference type="ARBA" id="ARBA00022840"/>
    </source>
</evidence>